<name>A0AAN1FJN6_9VIBR</name>
<sequence>MNKFGTHIQVWKPTWTPGEVEAAAKKASELGYHFLEVPIRAPETVDTEAVKAILDTYGMTCVCPYVHAADLDIATEDEATRQAAVEKMKKGIDCAAKLGAKWITGPTSSALGKFDIQRTDKEIENSVRSMKELTTYAKQFGINICVEALNRYENNLVNTAKQGLDYANKVGADNLYIQLDSFHMNIEESDIRGAILTLGDKLGYIQVADNYRGYLGTGEFNFTKLFRALAEIDYQHFIGLEVFSSAVSEPAHSGKLAIWRETWSNSEDIANHAYRFMDQQVEDAKRYHAMLSNGTIA</sequence>
<dbReference type="SUPFAM" id="SSF51658">
    <property type="entry name" value="Xylose isomerase-like"/>
    <property type="match status" value="1"/>
</dbReference>
<keyword evidence="1" id="KW-0413">Isomerase</keyword>
<organism evidence="3 4">
    <name type="scientific">Vibrio mediterranei</name>
    <dbReference type="NCBI Taxonomy" id="689"/>
    <lineage>
        <taxon>Bacteria</taxon>
        <taxon>Pseudomonadati</taxon>
        <taxon>Pseudomonadota</taxon>
        <taxon>Gammaproteobacteria</taxon>
        <taxon>Vibrionales</taxon>
        <taxon>Vibrionaceae</taxon>
        <taxon>Vibrio</taxon>
    </lineage>
</organism>
<dbReference type="InterPro" id="IPR013022">
    <property type="entry name" value="Xyl_isomerase-like_TIM-brl"/>
</dbReference>
<gene>
    <name evidence="3" type="ORF">BSZ05_18720</name>
</gene>
<dbReference type="EMBL" id="CP018309">
    <property type="protein sequence ID" value="ASI91871.1"/>
    <property type="molecule type" value="Genomic_DNA"/>
</dbReference>
<dbReference type="PANTHER" id="PTHR43489:SF7">
    <property type="entry name" value="3-DEHYDRO-D-GULOSIDE 4-EPIMERASE-RELATED"/>
    <property type="match status" value="1"/>
</dbReference>
<accession>A0AAN1FJN6</accession>
<dbReference type="InterPro" id="IPR036237">
    <property type="entry name" value="Xyl_isomerase-like_sf"/>
</dbReference>
<dbReference type="GO" id="GO:0016853">
    <property type="term" value="F:isomerase activity"/>
    <property type="evidence" value="ECO:0007669"/>
    <property type="project" value="UniProtKB-KW"/>
</dbReference>
<proteinExistence type="predicted"/>
<dbReference type="InterPro" id="IPR050417">
    <property type="entry name" value="Sugar_Epim/Isomerase"/>
</dbReference>
<feature type="domain" description="Xylose isomerase-like TIM barrel" evidence="2">
    <location>
        <begin position="25"/>
        <end position="254"/>
    </location>
</feature>
<reference evidence="4" key="1">
    <citation type="submission" date="2016-12" db="EMBL/GenBank/DDBJ databases">
        <title>Comparative genomic analysis reveals the diversity, evolution, and environmental adaptation strategies of the genus Vibrio.</title>
        <authorList>
            <person name="Lin H."/>
            <person name="Wang X."/>
            <person name="Zhang X.-H."/>
        </authorList>
    </citation>
    <scope>NUCLEOTIDE SEQUENCE [LARGE SCALE GENOMIC DNA]</scope>
    <source>
        <strain evidence="4">QT6D1</strain>
    </source>
</reference>
<evidence type="ECO:0000313" key="4">
    <source>
        <dbReference type="Proteomes" id="UP000197092"/>
    </source>
</evidence>
<dbReference type="RefSeq" id="WP_088877942.1">
    <property type="nucleotide sequence ID" value="NZ_CP018309.1"/>
</dbReference>
<dbReference type="Gene3D" id="3.20.20.150">
    <property type="entry name" value="Divalent-metal-dependent TIM barrel enzymes"/>
    <property type="match status" value="1"/>
</dbReference>
<dbReference type="Proteomes" id="UP000197092">
    <property type="component" value="Chromosome 2"/>
</dbReference>
<dbReference type="Pfam" id="PF01261">
    <property type="entry name" value="AP_endonuc_2"/>
    <property type="match status" value="1"/>
</dbReference>
<dbReference type="KEGG" id="vsh:BSZ05_18720"/>
<evidence type="ECO:0000256" key="1">
    <source>
        <dbReference type="ARBA" id="ARBA00023235"/>
    </source>
</evidence>
<protein>
    <recommendedName>
        <fullName evidence="2">Xylose isomerase-like TIM barrel domain-containing protein</fullName>
    </recommendedName>
</protein>
<evidence type="ECO:0000259" key="2">
    <source>
        <dbReference type="Pfam" id="PF01261"/>
    </source>
</evidence>
<dbReference type="PANTHER" id="PTHR43489">
    <property type="entry name" value="ISOMERASE"/>
    <property type="match status" value="1"/>
</dbReference>
<dbReference type="AlphaFoldDB" id="A0AAN1FJN6"/>
<evidence type="ECO:0000313" key="3">
    <source>
        <dbReference type="EMBL" id="ASI91871.1"/>
    </source>
</evidence>